<dbReference type="GO" id="GO:0008289">
    <property type="term" value="F:lipid binding"/>
    <property type="evidence" value="ECO:0007669"/>
    <property type="project" value="UniProtKB-KW"/>
</dbReference>
<dbReference type="CDD" id="cd21675">
    <property type="entry name" value="SMP_TEX2"/>
    <property type="match status" value="1"/>
</dbReference>
<proteinExistence type="predicted"/>
<dbReference type="GO" id="GO:0006869">
    <property type="term" value="P:lipid transport"/>
    <property type="evidence" value="ECO:0007669"/>
    <property type="project" value="UniProtKB-KW"/>
</dbReference>
<evidence type="ECO:0000256" key="1">
    <source>
        <dbReference type="ARBA" id="ARBA00004586"/>
    </source>
</evidence>
<dbReference type="GeneID" id="92363492"/>
<gene>
    <name evidence="11" type="ORF">LSCM4_07679</name>
</gene>
<feature type="region of interest" description="Disordered" evidence="9">
    <location>
        <begin position="514"/>
        <end position="721"/>
    </location>
</feature>
<evidence type="ECO:0000259" key="10">
    <source>
        <dbReference type="PROSITE" id="PS51847"/>
    </source>
</evidence>
<protein>
    <recommendedName>
        <fullName evidence="10">SMP-LTD domain-containing protein</fullName>
    </recommendedName>
</protein>
<accession>A0A836H0Y9</accession>
<feature type="compositionally biased region" description="Polar residues" evidence="9">
    <location>
        <begin position="537"/>
        <end position="551"/>
    </location>
</feature>
<keyword evidence="6" id="KW-0445">Lipid transport</keyword>
<feature type="domain" description="SMP-LTD" evidence="10">
    <location>
        <begin position="305"/>
        <end position="513"/>
    </location>
</feature>
<comment type="subcellular location">
    <subcellularLocation>
        <location evidence="1">Endoplasmic reticulum membrane</location>
    </subcellularLocation>
</comment>
<reference evidence="12" key="2">
    <citation type="journal article" date="2021" name="Sci. Data">
        <title>Chromosome-scale genome sequencing, assembly and annotation of six genomes from subfamily Leishmaniinae.</title>
        <authorList>
            <person name="Almutairi H."/>
            <person name="Urbaniak M.D."/>
            <person name="Bates M.D."/>
            <person name="Jariyapan N."/>
            <person name="Kwakye-Nuako G."/>
            <person name="Thomaz Soccol V."/>
            <person name="Al-Salem W.S."/>
            <person name="Dillon R.J."/>
            <person name="Bates P.A."/>
            <person name="Gatherer D."/>
        </authorList>
    </citation>
    <scope>NUCLEOTIDE SEQUENCE [LARGE SCALE GENOMIC DNA]</scope>
</reference>
<dbReference type="InterPro" id="IPR031468">
    <property type="entry name" value="SMP_LBD"/>
</dbReference>
<keyword evidence="7" id="KW-0446">Lipid-binding</keyword>
<dbReference type="PANTHER" id="PTHR13466">
    <property type="entry name" value="TEX2 PROTEIN-RELATED"/>
    <property type="match status" value="1"/>
</dbReference>
<dbReference type="KEGG" id="loi:92363492"/>
<keyword evidence="5" id="KW-1133">Transmembrane helix</keyword>
<dbReference type="PROSITE" id="PS51847">
    <property type="entry name" value="SMP"/>
    <property type="match status" value="1"/>
</dbReference>
<dbReference type="PANTHER" id="PTHR13466:SF1">
    <property type="entry name" value="SMP-LTD DOMAIN-CONTAINING PROTEIN"/>
    <property type="match status" value="1"/>
</dbReference>
<name>A0A836H0Y9_9TRYP</name>
<evidence type="ECO:0000256" key="2">
    <source>
        <dbReference type="ARBA" id="ARBA00022448"/>
    </source>
</evidence>
<dbReference type="Proteomes" id="UP000674143">
    <property type="component" value="Unassembled WGS sequence"/>
</dbReference>
<dbReference type="GO" id="GO:0005789">
    <property type="term" value="C:endoplasmic reticulum membrane"/>
    <property type="evidence" value="ECO:0007669"/>
    <property type="project" value="UniProtKB-SubCell"/>
</dbReference>
<keyword evidence="12" id="KW-1185">Reference proteome</keyword>
<dbReference type="AlphaFoldDB" id="A0A836H0Y9"/>
<evidence type="ECO:0000256" key="8">
    <source>
        <dbReference type="ARBA" id="ARBA00023136"/>
    </source>
</evidence>
<keyword evidence="8" id="KW-0472">Membrane</keyword>
<evidence type="ECO:0000313" key="11">
    <source>
        <dbReference type="EMBL" id="KAG5484906.1"/>
    </source>
</evidence>
<feature type="compositionally biased region" description="Polar residues" evidence="9">
    <location>
        <begin position="712"/>
        <end position="721"/>
    </location>
</feature>
<evidence type="ECO:0000256" key="9">
    <source>
        <dbReference type="SAM" id="MobiDB-lite"/>
    </source>
</evidence>
<evidence type="ECO:0000256" key="4">
    <source>
        <dbReference type="ARBA" id="ARBA00022824"/>
    </source>
</evidence>
<dbReference type="EMBL" id="JAFHLR010000012">
    <property type="protein sequence ID" value="KAG5484906.1"/>
    <property type="molecule type" value="Genomic_DNA"/>
</dbReference>
<reference evidence="12" key="1">
    <citation type="journal article" date="2021" name="Microbiol. Resour. Announc.">
        <title>LGAAP: Leishmaniinae Genome Assembly and Annotation Pipeline.</title>
        <authorList>
            <person name="Almutairi H."/>
            <person name="Urbaniak M.D."/>
            <person name="Bates M.D."/>
            <person name="Jariyapan N."/>
            <person name="Kwakye-Nuako G."/>
            <person name="Thomaz-Soccol V."/>
            <person name="Al-Salem W.S."/>
            <person name="Dillon R.J."/>
            <person name="Bates P.A."/>
            <person name="Gatherer D."/>
        </authorList>
    </citation>
    <scope>NUCLEOTIDE SEQUENCE [LARGE SCALE GENOMIC DNA]</scope>
</reference>
<dbReference type="RefSeq" id="XP_067065018.1">
    <property type="nucleotide sequence ID" value="XM_067209558.1"/>
</dbReference>
<keyword evidence="3" id="KW-0812">Transmembrane</keyword>
<comment type="caution">
    <text evidence="11">The sequence shown here is derived from an EMBL/GenBank/DDBJ whole genome shotgun (WGS) entry which is preliminary data.</text>
</comment>
<evidence type="ECO:0000256" key="7">
    <source>
        <dbReference type="ARBA" id="ARBA00023121"/>
    </source>
</evidence>
<keyword evidence="2" id="KW-0813">Transport</keyword>
<sequence length="721" mass="79635">MGILTLLAFFYGAIGGAMSCVIFFSVAFRKAEEFLSDIVRKKARKHAEFDAVAREAAAVAPAKVETLCKMVRFDDGIVGEAIQCRMVFYGSTIDIYQVDKLRTLPDHRQEVVSEHMLGRINRACITASSQRISKYHRHRNQNTRYAAIKGKCTVLSHKDDMPLFIEDPTAVLKERLRQARTHQAHEVMMERLLRRARRHSHTMTDEELAAEMKRMQAEVRVASRDRYNTSSKASGYQHSLMGSDTSYQSALTAGRRSSGGAALRCRQDASAADLEEVPLSQWKCLAIKFPTRRVQERWLNLLQPTPESAQWHDFITHLPQVDVFNLLIARLFFENSRANALHDLLEEKLKKKLARVSKSLPQKLRGNIYLDALDVGGEIPLISNVSQPASSKCGDTEFDFDVLYRGGLALKIRFSVLYRDIRVPDIIFSIKVLELAGRMRFVVGPPPTRKFWLGGPQPPQLRLEFTQEVASHDGILNAVLRLLPDMSKIVSNIVKVMLFEDMIFPNMDDFPWPVLGDDSDDEDSVTARSDAERVVEKQSQGSAESLRGHSNSGDDGGDREMRGGGSTAAGGAPDENGGGDNGATPRRLTPAKPVTGLDALPAGKRSAHHSSVTLETPSPPPRRSVAHFTAAPCAETPHLYPSSYSAVDSDHDDGTPSSLSQPPRFSLGRDSASSSSTPLHGLPPRPPRVASFDFVHGKVAQVPTSRAPRSVGGNSSLERDL</sequence>
<evidence type="ECO:0000313" key="12">
    <source>
        <dbReference type="Proteomes" id="UP000674143"/>
    </source>
</evidence>
<evidence type="ECO:0000256" key="3">
    <source>
        <dbReference type="ARBA" id="ARBA00022692"/>
    </source>
</evidence>
<organism evidence="11 12">
    <name type="scientific">Leishmania orientalis</name>
    <dbReference type="NCBI Taxonomy" id="2249476"/>
    <lineage>
        <taxon>Eukaryota</taxon>
        <taxon>Discoba</taxon>
        <taxon>Euglenozoa</taxon>
        <taxon>Kinetoplastea</taxon>
        <taxon>Metakinetoplastina</taxon>
        <taxon>Trypanosomatida</taxon>
        <taxon>Trypanosomatidae</taxon>
        <taxon>Leishmaniinae</taxon>
        <taxon>Leishmania</taxon>
    </lineage>
</organism>
<evidence type="ECO:0000256" key="5">
    <source>
        <dbReference type="ARBA" id="ARBA00022989"/>
    </source>
</evidence>
<evidence type="ECO:0000256" key="6">
    <source>
        <dbReference type="ARBA" id="ARBA00023055"/>
    </source>
</evidence>
<keyword evidence="4" id="KW-0256">Endoplasmic reticulum</keyword>